<dbReference type="AlphaFoldDB" id="A0A061G535"/>
<accession>A0A061G535</accession>
<dbReference type="Pfam" id="PF14223">
    <property type="entry name" value="Retrotran_gag_2"/>
    <property type="match status" value="1"/>
</dbReference>
<gene>
    <name evidence="2" type="ORF">TCM_014348</name>
</gene>
<dbReference type="InterPro" id="IPR054722">
    <property type="entry name" value="PolX-like_BBD"/>
</dbReference>
<sequence>MRMEAYLQGQDLWELIATTDAEIPVDTLENAELRRKWKIKCGKALFALRTSISKEFIDHVRDSTLLKEVWETLERLFSKKEYSKAFAKQMTKNFDQDVALFSKGKHNKKNTTTEKWIIDSSCSNRATGNDSLLSELRQQNGNRVIVTVDNSTYPVMNEGVAKMNDDARTRGIKLNDVYHVPGSMMNVVIGCFSVMTCFETCSAMEMSVLMSWIGLVKKMGSERRNS</sequence>
<evidence type="ECO:0000313" key="2">
    <source>
        <dbReference type="EMBL" id="EOY22139.1"/>
    </source>
</evidence>
<dbReference type="Pfam" id="PF22936">
    <property type="entry name" value="Pol_BBD"/>
    <property type="match status" value="1"/>
</dbReference>
<feature type="domain" description="Retrovirus-related Pol polyprotein from transposon TNT 1-94-like beta-barrel" evidence="1">
    <location>
        <begin position="116"/>
        <end position="187"/>
    </location>
</feature>
<name>A0A061G535_THECC</name>
<dbReference type="InParanoid" id="A0A061G535"/>
<evidence type="ECO:0000313" key="3">
    <source>
        <dbReference type="Proteomes" id="UP000026915"/>
    </source>
</evidence>
<organism evidence="2 3">
    <name type="scientific">Theobroma cacao</name>
    <name type="common">Cacao</name>
    <name type="synonym">Cocoa</name>
    <dbReference type="NCBI Taxonomy" id="3641"/>
    <lineage>
        <taxon>Eukaryota</taxon>
        <taxon>Viridiplantae</taxon>
        <taxon>Streptophyta</taxon>
        <taxon>Embryophyta</taxon>
        <taxon>Tracheophyta</taxon>
        <taxon>Spermatophyta</taxon>
        <taxon>Magnoliopsida</taxon>
        <taxon>eudicotyledons</taxon>
        <taxon>Gunneridae</taxon>
        <taxon>Pentapetalae</taxon>
        <taxon>rosids</taxon>
        <taxon>malvids</taxon>
        <taxon>Malvales</taxon>
        <taxon>Malvaceae</taxon>
        <taxon>Byttnerioideae</taxon>
        <taxon>Theobroma</taxon>
    </lineage>
</organism>
<proteinExistence type="predicted"/>
<dbReference type="HOGENOM" id="CLU_1226656_0_0_1"/>
<protein>
    <recommendedName>
        <fullName evidence="1">Retrovirus-related Pol polyprotein from transposon TNT 1-94-like beta-barrel domain-containing protein</fullName>
    </recommendedName>
</protein>
<keyword evidence="3" id="KW-1185">Reference proteome</keyword>
<evidence type="ECO:0000259" key="1">
    <source>
        <dbReference type="Pfam" id="PF22936"/>
    </source>
</evidence>
<dbReference type="EMBL" id="CM001881">
    <property type="protein sequence ID" value="EOY22139.1"/>
    <property type="molecule type" value="Genomic_DNA"/>
</dbReference>
<dbReference type="Gramene" id="EOY22139">
    <property type="protein sequence ID" value="EOY22139"/>
    <property type="gene ID" value="TCM_014348"/>
</dbReference>
<dbReference type="eggNOG" id="ENOG502SZV6">
    <property type="taxonomic scope" value="Eukaryota"/>
</dbReference>
<dbReference type="Proteomes" id="UP000026915">
    <property type="component" value="Chromosome 3"/>
</dbReference>
<reference evidence="2 3" key="1">
    <citation type="journal article" date="2013" name="Genome Biol.">
        <title>The genome sequence of the most widely cultivated cacao type and its use to identify candidate genes regulating pod color.</title>
        <authorList>
            <person name="Motamayor J.C."/>
            <person name="Mockaitis K."/>
            <person name="Schmutz J."/>
            <person name="Haiminen N."/>
            <person name="Iii D.L."/>
            <person name="Cornejo O."/>
            <person name="Findley S.D."/>
            <person name="Zheng P."/>
            <person name="Utro F."/>
            <person name="Royaert S."/>
            <person name="Saski C."/>
            <person name="Jenkins J."/>
            <person name="Podicheti R."/>
            <person name="Zhao M."/>
            <person name="Scheffler B.E."/>
            <person name="Stack J.C."/>
            <person name="Feltus F.A."/>
            <person name="Mustiga G.M."/>
            <person name="Amores F."/>
            <person name="Phillips W."/>
            <person name="Marelli J.P."/>
            <person name="May G.D."/>
            <person name="Shapiro H."/>
            <person name="Ma J."/>
            <person name="Bustamante C.D."/>
            <person name="Schnell R.J."/>
            <person name="Main D."/>
            <person name="Gilbert D."/>
            <person name="Parida L."/>
            <person name="Kuhn D.N."/>
        </authorList>
    </citation>
    <scope>NUCLEOTIDE SEQUENCE [LARGE SCALE GENOMIC DNA]</scope>
    <source>
        <strain evidence="3">cv. Matina 1-6</strain>
    </source>
</reference>